<gene>
    <name evidence="1" type="ORF">HHL10_14875</name>
</gene>
<dbReference type="AlphaFoldDB" id="A0A848FAA9"/>
<organism evidence="1 2">
    <name type="scientific">Azohydromonas caseinilytica</name>
    <dbReference type="NCBI Taxonomy" id="2728836"/>
    <lineage>
        <taxon>Bacteria</taxon>
        <taxon>Pseudomonadati</taxon>
        <taxon>Pseudomonadota</taxon>
        <taxon>Betaproteobacteria</taxon>
        <taxon>Burkholderiales</taxon>
        <taxon>Sphaerotilaceae</taxon>
        <taxon>Azohydromonas</taxon>
    </lineage>
</organism>
<sequence length="398" mass="43012">MRPVAEQFPGTSLPRQTAAPRRALGPALWAGLALLLAGCAADESQRSASAWPRPQDSRALLLQLLPAQLPDRAGWATDIYAAFSALQIPPNAYNFCAALAVTEQESGFQADPAVPNLGAIARKEIDERAGRVGVPSLLVSAALQLPSSDGRSYAERIEKARTERQLSDTFEDLIERVPLGQRLFGKLNPVRTGGPMQVSVAWAEQHAERYPYPLDGGVRDAVFSRRGGLYFGIAHLLDYAAPYDRPLYRFADFNAGRWASRNAAFQQALSAASGIPLDPDGDLLRGDGQRGATEAAALAMAPRLGLGEAEVRRALEQGNEAGLERSALYRQVFSLAERQQGRALPRAVLPKIALSGPKISRPLSTQWFAERVQQRWQRCMARAPAGASSPSTASLPEP</sequence>
<dbReference type="RefSeq" id="WP_169161166.1">
    <property type="nucleotide sequence ID" value="NZ_JABBFW010000009.1"/>
</dbReference>
<dbReference type="Proteomes" id="UP000574067">
    <property type="component" value="Unassembled WGS sequence"/>
</dbReference>
<protein>
    <submittedName>
        <fullName evidence="1">DUF1615 domain-containing protein</fullName>
    </submittedName>
</protein>
<accession>A0A848FAA9</accession>
<keyword evidence="2" id="KW-1185">Reference proteome</keyword>
<dbReference type="Pfam" id="PF07759">
    <property type="entry name" value="DUF1615"/>
    <property type="match status" value="1"/>
</dbReference>
<evidence type="ECO:0000313" key="2">
    <source>
        <dbReference type="Proteomes" id="UP000574067"/>
    </source>
</evidence>
<reference evidence="1 2" key="1">
    <citation type="submission" date="2020-04" db="EMBL/GenBank/DDBJ databases">
        <title>Azohydromonas sp. isolated from soil.</title>
        <authorList>
            <person name="Dahal R.H."/>
        </authorList>
    </citation>
    <scope>NUCLEOTIDE SEQUENCE [LARGE SCALE GENOMIC DNA]</scope>
    <source>
        <strain evidence="1 2">G-1-1-14</strain>
    </source>
</reference>
<comment type="caution">
    <text evidence="1">The sequence shown here is derived from an EMBL/GenBank/DDBJ whole genome shotgun (WGS) entry which is preliminary data.</text>
</comment>
<proteinExistence type="predicted"/>
<evidence type="ECO:0000313" key="1">
    <source>
        <dbReference type="EMBL" id="NML16262.1"/>
    </source>
</evidence>
<dbReference type="EMBL" id="JABBFW010000009">
    <property type="protein sequence ID" value="NML16262.1"/>
    <property type="molecule type" value="Genomic_DNA"/>
</dbReference>
<dbReference type="InterPro" id="IPR011673">
    <property type="entry name" value="DUF1615"/>
</dbReference>
<name>A0A848FAA9_9BURK</name>